<proteinExistence type="predicted"/>
<accession>A0A9X1HFL8</accession>
<dbReference type="EMBL" id="JAINUY010000012">
    <property type="protein sequence ID" value="MBZ4037816.1"/>
    <property type="molecule type" value="Genomic_DNA"/>
</dbReference>
<organism evidence="3 4">
    <name type="scientific">Flavobacterium potami</name>
    <dbReference type="NCBI Taxonomy" id="2872310"/>
    <lineage>
        <taxon>Bacteria</taxon>
        <taxon>Pseudomonadati</taxon>
        <taxon>Bacteroidota</taxon>
        <taxon>Flavobacteriia</taxon>
        <taxon>Flavobacteriales</taxon>
        <taxon>Flavobacteriaceae</taxon>
        <taxon>Flavobacterium</taxon>
    </lineage>
</organism>
<reference evidence="3 4" key="1">
    <citation type="journal article" date="2023" name="Antonie Van Leeuwenhoek">
        <title>Flavobacterium potami sp. nov., a multi-metal resistance genes harbouring bacterium isolated from shallow river silt.</title>
        <authorList>
            <person name="Li S."/>
            <person name="Mao S."/>
            <person name="Mu W."/>
            <person name="Guo B."/>
            <person name="Li C."/>
            <person name="Zhu Q."/>
            <person name="Hou X."/>
            <person name="Zhao Y."/>
            <person name="Wei S."/>
            <person name="Liu H."/>
            <person name="Liu A."/>
        </authorList>
    </citation>
    <scope>NUCLEOTIDE SEQUENCE [LARGE SCALE GENOMIC DNA]</scope>
    <source>
        <strain evidence="3 4">17A</strain>
    </source>
</reference>
<evidence type="ECO:0000256" key="1">
    <source>
        <dbReference type="ARBA" id="ARBA00023125"/>
    </source>
</evidence>
<dbReference type="InterPro" id="IPR010982">
    <property type="entry name" value="Lambda_DNA-bd_dom_sf"/>
</dbReference>
<dbReference type="NCBIfam" id="TIGR02607">
    <property type="entry name" value="antidote_HigA"/>
    <property type="match status" value="1"/>
</dbReference>
<dbReference type="SUPFAM" id="SSF47413">
    <property type="entry name" value="lambda repressor-like DNA-binding domains"/>
    <property type="match status" value="1"/>
</dbReference>
<name>A0A9X1HFL8_9FLAO</name>
<dbReference type="PANTHER" id="PTHR36924:SF1">
    <property type="entry name" value="ANTITOXIN HIGA-1"/>
    <property type="match status" value="1"/>
</dbReference>
<sequence>MEIKMRNVHPGSILKMELVEGRNLTVSKIAELLLTTRSNMSNIINGKASITPNMALKLERVFGGSAKHFLNLQLNYDLRNATKDFEENPPKISYYDFA</sequence>
<dbReference type="AlphaFoldDB" id="A0A9X1HFL8"/>
<evidence type="ECO:0000313" key="4">
    <source>
        <dbReference type="Proteomes" id="UP001139366"/>
    </source>
</evidence>
<dbReference type="PANTHER" id="PTHR36924">
    <property type="entry name" value="ANTITOXIN HIGA-1"/>
    <property type="match status" value="1"/>
</dbReference>
<feature type="domain" description="HTH cro/C1-type" evidence="2">
    <location>
        <begin position="22"/>
        <end position="69"/>
    </location>
</feature>
<gene>
    <name evidence="3" type="ORF">K6T82_23870</name>
</gene>
<keyword evidence="4" id="KW-1185">Reference proteome</keyword>
<dbReference type="PROSITE" id="PS50943">
    <property type="entry name" value="HTH_CROC1"/>
    <property type="match status" value="1"/>
</dbReference>
<dbReference type="SMART" id="SM00530">
    <property type="entry name" value="HTH_XRE"/>
    <property type="match status" value="1"/>
</dbReference>
<protein>
    <submittedName>
        <fullName evidence="3">HigA family addiction module antidote protein</fullName>
    </submittedName>
</protein>
<dbReference type="InterPro" id="IPR013430">
    <property type="entry name" value="Toxin_antidote_HigA"/>
</dbReference>
<dbReference type="Gene3D" id="1.10.260.40">
    <property type="entry name" value="lambda repressor-like DNA-binding domains"/>
    <property type="match status" value="1"/>
</dbReference>
<keyword evidence="1" id="KW-0238">DNA-binding</keyword>
<evidence type="ECO:0000313" key="3">
    <source>
        <dbReference type="EMBL" id="MBZ4037816.1"/>
    </source>
</evidence>
<dbReference type="GO" id="GO:0003677">
    <property type="term" value="F:DNA binding"/>
    <property type="evidence" value="ECO:0007669"/>
    <property type="project" value="UniProtKB-KW"/>
</dbReference>
<dbReference type="Pfam" id="PF01381">
    <property type="entry name" value="HTH_3"/>
    <property type="match status" value="1"/>
</dbReference>
<dbReference type="CDD" id="cd00093">
    <property type="entry name" value="HTH_XRE"/>
    <property type="match status" value="1"/>
</dbReference>
<dbReference type="InterPro" id="IPR001387">
    <property type="entry name" value="Cro/C1-type_HTH"/>
</dbReference>
<evidence type="ECO:0000259" key="2">
    <source>
        <dbReference type="PROSITE" id="PS50943"/>
    </source>
</evidence>
<dbReference type="RefSeq" id="WP_223711527.1">
    <property type="nucleotide sequence ID" value="NZ_JAINUY010000012.1"/>
</dbReference>
<dbReference type="Proteomes" id="UP001139366">
    <property type="component" value="Unassembled WGS sequence"/>
</dbReference>
<comment type="caution">
    <text evidence="3">The sequence shown here is derived from an EMBL/GenBank/DDBJ whole genome shotgun (WGS) entry which is preliminary data.</text>
</comment>